<reference evidence="1 2" key="1">
    <citation type="journal article" date="2023" name="J. Hered.">
        <title>Chromosome-level genome of the wood stork (Mycteria americana) provides insight into avian chromosome evolution.</title>
        <authorList>
            <person name="Flamio R. Jr."/>
            <person name="Ramstad K.M."/>
        </authorList>
    </citation>
    <scope>NUCLEOTIDE SEQUENCE [LARGE SCALE GENOMIC DNA]</scope>
    <source>
        <strain evidence="1">JAX WOST 10</strain>
    </source>
</reference>
<evidence type="ECO:0000313" key="1">
    <source>
        <dbReference type="EMBL" id="KAK4832653.1"/>
    </source>
</evidence>
<sequence>MVDASLARRRQEDREKLFTVLHDEWTKCNGHTLKQEILRLHIRKNLFPMRTVRQWSRFPREVVLSLSLGVFKTRLDTTLSNLV</sequence>
<comment type="caution">
    <text evidence="1">The sequence shown here is derived from an EMBL/GenBank/DDBJ whole genome shotgun (WGS) entry which is preliminary data.</text>
</comment>
<gene>
    <name evidence="1" type="ORF">QYF61_024681</name>
</gene>
<organism evidence="1 2">
    <name type="scientific">Mycteria americana</name>
    <name type="common">Wood stork</name>
    <dbReference type="NCBI Taxonomy" id="33587"/>
    <lineage>
        <taxon>Eukaryota</taxon>
        <taxon>Metazoa</taxon>
        <taxon>Chordata</taxon>
        <taxon>Craniata</taxon>
        <taxon>Vertebrata</taxon>
        <taxon>Euteleostomi</taxon>
        <taxon>Archelosauria</taxon>
        <taxon>Archosauria</taxon>
        <taxon>Dinosauria</taxon>
        <taxon>Saurischia</taxon>
        <taxon>Theropoda</taxon>
        <taxon>Coelurosauria</taxon>
        <taxon>Aves</taxon>
        <taxon>Neognathae</taxon>
        <taxon>Neoaves</taxon>
        <taxon>Aequornithes</taxon>
        <taxon>Ciconiiformes</taxon>
        <taxon>Ciconiidae</taxon>
        <taxon>Mycteria</taxon>
    </lineage>
</organism>
<accession>A0AAN7SM83</accession>
<keyword evidence="2" id="KW-1185">Reference proteome</keyword>
<dbReference type="Proteomes" id="UP001333110">
    <property type="component" value="Unassembled WGS sequence"/>
</dbReference>
<dbReference type="AlphaFoldDB" id="A0AAN7SM83"/>
<protein>
    <submittedName>
        <fullName evidence="1">Uncharacterized protein</fullName>
    </submittedName>
</protein>
<dbReference type="EMBL" id="JAUNZN010000001">
    <property type="protein sequence ID" value="KAK4832653.1"/>
    <property type="molecule type" value="Genomic_DNA"/>
</dbReference>
<proteinExistence type="predicted"/>
<evidence type="ECO:0000313" key="2">
    <source>
        <dbReference type="Proteomes" id="UP001333110"/>
    </source>
</evidence>
<name>A0AAN7SM83_MYCAM</name>